<keyword evidence="4" id="KW-1185">Reference proteome</keyword>
<feature type="transmembrane region" description="Helical" evidence="2">
    <location>
        <begin position="625"/>
        <end position="643"/>
    </location>
</feature>
<feature type="transmembrane region" description="Helical" evidence="2">
    <location>
        <begin position="329"/>
        <end position="350"/>
    </location>
</feature>
<evidence type="ECO:0000256" key="1">
    <source>
        <dbReference type="SAM" id="MobiDB-lite"/>
    </source>
</evidence>
<keyword evidence="2" id="KW-0472">Membrane</keyword>
<keyword evidence="2" id="KW-1133">Transmembrane helix</keyword>
<accession>A0A553JQP9</accession>
<feature type="transmembrane region" description="Helical" evidence="2">
    <location>
        <begin position="737"/>
        <end position="756"/>
    </location>
</feature>
<feature type="transmembrane region" description="Helical" evidence="2">
    <location>
        <begin position="356"/>
        <end position="378"/>
    </location>
</feature>
<dbReference type="PANTHER" id="PTHR38434">
    <property type="entry name" value="BLL2549 PROTEIN"/>
    <property type="match status" value="1"/>
</dbReference>
<dbReference type="EMBL" id="VKGK01000008">
    <property type="protein sequence ID" value="TRY14782.1"/>
    <property type="molecule type" value="Genomic_DNA"/>
</dbReference>
<feature type="transmembrane region" description="Helical" evidence="2">
    <location>
        <begin position="277"/>
        <end position="295"/>
    </location>
</feature>
<feature type="transmembrane region" description="Helical" evidence="2">
    <location>
        <begin position="575"/>
        <end position="595"/>
    </location>
</feature>
<feature type="transmembrane region" description="Helical" evidence="2">
    <location>
        <begin position="762"/>
        <end position="780"/>
    </location>
</feature>
<feature type="transmembrane region" description="Helical" evidence="2">
    <location>
        <begin position="249"/>
        <end position="270"/>
    </location>
</feature>
<protein>
    <submittedName>
        <fullName evidence="3">DUF2339 domain-containing protein</fullName>
    </submittedName>
</protein>
<evidence type="ECO:0000313" key="3">
    <source>
        <dbReference type="EMBL" id="TRY14782.1"/>
    </source>
</evidence>
<comment type="caution">
    <text evidence="3">The sequence shown here is derived from an EMBL/GenBank/DDBJ whole genome shotgun (WGS) entry which is preliminary data.</text>
</comment>
<feature type="transmembrane region" description="Helical" evidence="2">
    <location>
        <begin position="848"/>
        <end position="864"/>
    </location>
</feature>
<sequence length="1018" mass="113229">MQLKEELLQLRAELDELQRKQGDQQQSLAIQLSLMSNKLDNLSHQIKTSPLAINETDEANAPADVNMQRSKDQADVEAVKLPKYSERTSQVSIDPWTEAEQPPQPQRHNQKAKVSASSELLNQLSQSAGQLNASLSSLLGPFAGIFNQVKSFYQHYQEKGQGPVFLMTVAGIITLTLGFGYLLQYSINNWFSELGKALFGFASANAFIALGAFIYKKRPGMQDFASGLIGLGLILNFLSTYFIGPYFGLIPTGISFILLFLITLAGFGISMKFETKVVSIISLIGGSLAPVMLISGSQAPLLYLPYLLLIGCFALIQSRKLNWPPLMEVTSLLHIACIEAFMLYQGQAFIHLDWQVILGIVSISGSFYLYSFTSIYWLFKTQSNAVDNKIEQSKQRPLTSRILALPFALIALVLMATSQFTLYNGEVFLLNSLICAGLFIALRQHQQLRGILLVFAGSFAGFAALNLISHEYLGLALLLEGSLLLWLGAKEKLTSVRAEAYVLLTLGLALNIYGLAETINLSRYNLDSFSSNSFTLILLLLTTATLYSSSLIMHKFLRQEDNTWGLVYEQKIWRLLKELLSVGYTVTLIFIAALISYEHSLNTLPLISLFLLYLAAKDNLRFTELFAWLLMIPLLIMIGYGILDSGSFSLGQQALYAKIARIEVFASLMFAYYWYKRHFADSKLIKFTALVQLVCFIALPVLFIPKVLRDFEHYISIAIWGSCFMSLILARIIKHRALILEAKVLTITAILITAASCLDQRWQGLIGLTIGAVMMSGLLVRYRSLDKISQRIFTFQWQLSPFYFGLITAVIIQSFVGNWGVVAAVLSGYFVWLVSLKPLPEVLKSGVSLAYGLTFIFGIAPLLVHAQTYTASGTENLLYCLAEAVSLAILGWLVLQNGAVIRAHKSSISLAVLQWGWHLLLALSYLLWSYQLPTVFAAPISAILLVIHGSWLMFISLKPKQAQMVKLAGILFALSCAKVIFIDMATFEVIQKVVAFMVIGAILLCVSYFYQKARNKIS</sequence>
<dbReference type="AlphaFoldDB" id="A0A553JQP9"/>
<feature type="transmembrane region" description="Helical" evidence="2">
    <location>
        <begin position="655"/>
        <end position="675"/>
    </location>
</feature>
<feature type="transmembrane region" description="Helical" evidence="2">
    <location>
        <begin position="792"/>
        <end position="812"/>
    </location>
</feature>
<feature type="transmembrane region" description="Helical" evidence="2">
    <location>
        <begin position="197"/>
        <end position="215"/>
    </location>
</feature>
<feature type="compositionally biased region" description="Basic and acidic residues" evidence="1">
    <location>
        <begin position="69"/>
        <end position="86"/>
    </location>
</feature>
<dbReference type="Pfam" id="PF10101">
    <property type="entry name" value="DUF2339"/>
    <property type="match status" value="1"/>
</dbReference>
<feature type="transmembrane region" description="Helical" evidence="2">
    <location>
        <begin position="907"/>
        <end position="928"/>
    </location>
</feature>
<feature type="transmembrane region" description="Helical" evidence="2">
    <location>
        <begin position="398"/>
        <end position="416"/>
    </location>
</feature>
<keyword evidence="2" id="KW-0812">Transmembrane</keyword>
<evidence type="ECO:0000256" key="2">
    <source>
        <dbReference type="SAM" id="Phobius"/>
    </source>
</evidence>
<name>A0A553JQP9_SHEHA</name>
<feature type="transmembrane region" description="Helical" evidence="2">
    <location>
        <begin position="711"/>
        <end position="730"/>
    </location>
</feature>
<dbReference type="InterPro" id="IPR019286">
    <property type="entry name" value="DUF2339_TM"/>
</dbReference>
<feature type="transmembrane region" description="Helical" evidence="2">
    <location>
        <begin position="876"/>
        <end position="895"/>
    </location>
</feature>
<dbReference type="RefSeq" id="WP_143564181.1">
    <property type="nucleotide sequence ID" value="NZ_BMPL01000006.1"/>
</dbReference>
<organism evidence="3 4">
    <name type="scientific">Shewanella hanedai</name>
    <name type="common">Alteromonas hanedai</name>
    <dbReference type="NCBI Taxonomy" id="25"/>
    <lineage>
        <taxon>Bacteria</taxon>
        <taxon>Pseudomonadati</taxon>
        <taxon>Pseudomonadota</taxon>
        <taxon>Gammaproteobacteria</taxon>
        <taxon>Alteromonadales</taxon>
        <taxon>Shewanellaceae</taxon>
        <taxon>Shewanella</taxon>
    </lineage>
</organism>
<feature type="transmembrane region" description="Helical" evidence="2">
    <location>
        <begin position="818"/>
        <end position="836"/>
    </location>
</feature>
<feature type="transmembrane region" description="Helical" evidence="2">
    <location>
        <begin position="224"/>
        <end position="243"/>
    </location>
</feature>
<feature type="transmembrane region" description="Helical" evidence="2">
    <location>
        <begin position="533"/>
        <end position="554"/>
    </location>
</feature>
<feature type="transmembrane region" description="Helical" evidence="2">
    <location>
        <begin position="601"/>
        <end position="616"/>
    </location>
</feature>
<feature type="transmembrane region" description="Helical" evidence="2">
    <location>
        <begin position="934"/>
        <end position="955"/>
    </location>
</feature>
<feature type="transmembrane region" description="Helical" evidence="2">
    <location>
        <begin position="422"/>
        <end position="441"/>
    </location>
</feature>
<reference evidence="4" key="1">
    <citation type="submission" date="2019-07" db="EMBL/GenBank/DDBJ databases">
        <title>Shewanella sp. YLB-08 draft genomic sequence.</title>
        <authorList>
            <person name="Yu L."/>
        </authorList>
    </citation>
    <scope>NUCLEOTIDE SEQUENCE [LARGE SCALE GENOMIC DNA]</scope>
    <source>
        <strain evidence="4">JCM 20706</strain>
    </source>
</reference>
<feature type="transmembrane region" description="Helical" evidence="2">
    <location>
        <begin position="301"/>
        <end position="317"/>
    </location>
</feature>
<dbReference type="Proteomes" id="UP000318126">
    <property type="component" value="Unassembled WGS sequence"/>
</dbReference>
<proteinExistence type="predicted"/>
<feature type="transmembrane region" description="Helical" evidence="2">
    <location>
        <begin position="687"/>
        <end position="705"/>
    </location>
</feature>
<dbReference type="OrthoDB" id="1492546at2"/>
<gene>
    <name evidence="3" type="ORF">FN961_08810</name>
</gene>
<feature type="transmembrane region" description="Helical" evidence="2">
    <location>
        <begin position="993"/>
        <end position="1010"/>
    </location>
</feature>
<dbReference type="PANTHER" id="PTHR38434:SF1">
    <property type="entry name" value="BLL2549 PROTEIN"/>
    <property type="match status" value="1"/>
</dbReference>
<feature type="transmembrane region" description="Helical" evidence="2">
    <location>
        <begin position="472"/>
        <end position="489"/>
    </location>
</feature>
<feature type="transmembrane region" description="Helical" evidence="2">
    <location>
        <begin position="164"/>
        <end position="185"/>
    </location>
</feature>
<feature type="transmembrane region" description="Helical" evidence="2">
    <location>
        <begin position="967"/>
        <end position="987"/>
    </location>
</feature>
<feature type="region of interest" description="Disordered" evidence="1">
    <location>
        <begin position="59"/>
        <end position="115"/>
    </location>
</feature>
<feature type="transmembrane region" description="Helical" evidence="2">
    <location>
        <begin position="501"/>
        <end position="521"/>
    </location>
</feature>
<evidence type="ECO:0000313" key="4">
    <source>
        <dbReference type="Proteomes" id="UP000318126"/>
    </source>
</evidence>
<feature type="transmembrane region" description="Helical" evidence="2">
    <location>
        <begin position="448"/>
        <end position="466"/>
    </location>
</feature>